<evidence type="ECO:0000313" key="3">
    <source>
        <dbReference type="Proteomes" id="UP000282971"/>
    </source>
</evidence>
<evidence type="ECO:0000259" key="1">
    <source>
        <dbReference type="Pfam" id="PF04248"/>
    </source>
</evidence>
<dbReference type="RefSeq" id="WP_127739960.1">
    <property type="nucleotide sequence ID" value="NZ_SACN01000001.1"/>
</dbReference>
<keyword evidence="3" id="KW-1185">Reference proteome</keyword>
<dbReference type="PANTHER" id="PTHR34310:SF9">
    <property type="entry name" value="BLR5716 PROTEIN"/>
    <property type="match status" value="1"/>
</dbReference>
<proteinExistence type="predicted"/>
<protein>
    <submittedName>
        <fullName evidence="2">DUF427 domain-containing protein</fullName>
    </submittedName>
</protein>
<organism evidence="2 3">
    <name type="scientific">Sphingomonas crocodyli</name>
    <dbReference type="NCBI Taxonomy" id="1979270"/>
    <lineage>
        <taxon>Bacteria</taxon>
        <taxon>Pseudomonadati</taxon>
        <taxon>Pseudomonadota</taxon>
        <taxon>Alphaproteobacteria</taxon>
        <taxon>Sphingomonadales</taxon>
        <taxon>Sphingomonadaceae</taxon>
        <taxon>Sphingomonas</taxon>
    </lineage>
</organism>
<dbReference type="AlphaFoldDB" id="A0A437M3X0"/>
<reference evidence="2 3" key="1">
    <citation type="submission" date="2019-01" db="EMBL/GenBank/DDBJ databases">
        <authorList>
            <person name="Chen W.-M."/>
        </authorList>
    </citation>
    <scope>NUCLEOTIDE SEQUENCE [LARGE SCALE GENOMIC DNA]</scope>
    <source>
        <strain evidence="2 3">CCP-7</strain>
    </source>
</reference>
<dbReference type="InterPro" id="IPR038694">
    <property type="entry name" value="DUF427_sf"/>
</dbReference>
<gene>
    <name evidence="2" type="ORF">EOD43_00185</name>
</gene>
<dbReference type="Gene3D" id="2.170.150.40">
    <property type="entry name" value="Domain of unknown function (DUF427)"/>
    <property type="match status" value="1"/>
</dbReference>
<dbReference type="Pfam" id="PF04248">
    <property type="entry name" value="NTP_transf_9"/>
    <property type="match status" value="1"/>
</dbReference>
<dbReference type="EMBL" id="SACN01000001">
    <property type="protein sequence ID" value="RVT92397.1"/>
    <property type="molecule type" value="Genomic_DNA"/>
</dbReference>
<dbReference type="OrthoDB" id="9815163at2"/>
<sequence length="133" mass="14657">MSEEESGYGARFDYRVDIMRRRNLLTATSKAGVELARSERALLVDEQNHGLVFYFPVGDVDLTKLARIPDRTSYCPYKGHASYWGLAGEAGDPVAWAYETPYPQVAQIAGHIAFYQNRVTVSIGIAAALVKGA</sequence>
<feature type="domain" description="DUF427" evidence="1">
    <location>
        <begin position="31"/>
        <end position="116"/>
    </location>
</feature>
<comment type="caution">
    <text evidence="2">The sequence shown here is derived from an EMBL/GenBank/DDBJ whole genome shotgun (WGS) entry which is preliminary data.</text>
</comment>
<dbReference type="Proteomes" id="UP000282971">
    <property type="component" value="Unassembled WGS sequence"/>
</dbReference>
<evidence type="ECO:0000313" key="2">
    <source>
        <dbReference type="EMBL" id="RVT92397.1"/>
    </source>
</evidence>
<dbReference type="InterPro" id="IPR007361">
    <property type="entry name" value="DUF427"/>
</dbReference>
<dbReference type="PANTHER" id="PTHR34310">
    <property type="entry name" value="DUF427 DOMAIN PROTEIN (AFU_ORTHOLOGUE AFUA_3G02220)"/>
    <property type="match status" value="1"/>
</dbReference>
<accession>A0A437M3X0</accession>
<name>A0A437M3X0_9SPHN</name>